<dbReference type="Proteomes" id="UP000012073">
    <property type="component" value="Unassembled WGS sequence"/>
</dbReference>
<reference evidence="2" key="1">
    <citation type="journal article" date="2013" name="Proc. Natl. Acad. Sci. U.S.A.">
        <title>Genome structure and metabolic features in the red seaweed Chondrus crispus shed light on evolution of the Archaeplastida.</title>
        <authorList>
            <person name="Collen J."/>
            <person name="Porcel B."/>
            <person name="Carre W."/>
            <person name="Ball S.G."/>
            <person name="Chaparro C."/>
            <person name="Tonon T."/>
            <person name="Barbeyron T."/>
            <person name="Michel G."/>
            <person name="Noel B."/>
            <person name="Valentin K."/>
            <person name="Elias M."/>
            <person name="Artiguenave F."/>
            <person name="Arun A."/>
            <person name="Aury J.M."/>
            <person name="Barbosa-Neto J.F."/>
            <person name="Bothwell J.H."/>
            <person name="Bouget F.Y."/>
            <person name="Brillet L."/>
            <person name="Cabello-Hurtado F."/>
            <person name="Capella-Gutierrez S."/>
            <person name="Charrier B."/>
            <person name="Cladiere L."/>
            <person name="Cock J.M."/>
            <person name="Coelho S.M."/>
            <person name="Colleoni C."/>
            <person name="Czjzek M."/>
            <person name="Da Silva C."/>
            <person name="Delage L."/>
            <person name="Denoeud F."/>
            <person name="Deschamps P."/>
            <person name="Dittami S.M."/>
            <person name="Gabaldon T."/>
            <person name="Gachon C.M."/>
            <person name="Groisillier A."/>
            <person name="Herve C."/>
            <person name="Jabbari K."/>
            <person name="Katinka M."/>
            <person name="Kloareg B."/>
            <person name="Kowalczyk N."/>
            <person name="Labadie K."/>
            <person name="Leblanc C."/>
            <person name="Lopez P.J."/>
            <person name="McLachlan D.H."/>
            <person name="Meslet-Cladiere L."/>
            <person name="Moustafa A."/>
            <person name="Nehr Z."/>
            <person name="Nyvall Collen P."/>
            <person name="Panaud O."/>
            <person name="Partensky F."/>
            <person name="Poulain J."/>
            <person name="Rensing S.A."/>
            <person name="Rousvoal S."/>
            <person name="Samson G."/>
            <person name="Symeonidi A."/>
            <person name="Weissenbach J."/>
            <person name="Zambounis A."/>
            <person name="Wincker P."/>
            <person name="Boyen C."/>
        </authorList>
    </citation>
    <scope>NUCLEOTIDE SEQUENCE [LARGE SCALE GENOMIC DNA]</scope>
    <source>
        <strain evidence="2">cv. Stackhouse</strain>
    </source>
</reference>
<gene>
    <name evidence="1" type="ORF">CHC_T00000824001</name>
</gene>
<dbReference type="GeneID" id="17318612"/>
<keyword evidence="2" id="KW-1185">Reference proteome</keyword>
<accession>R7QQ33</accession>
<dbReference type="EMBL" id="HG002215">
    <property type="protein sequence ID" value="CDF40602.1"/>
    <property type="molecule type" value="Genomic_DNA"/>
</dbReference>
<dbReference type="OrthoDB" id="10447627at2759"/>
<evidence type="ECO:0000313" key="2">
    <source>
        <dbReference type="Proteomes" id="UP000012073"/>
    </source>
</evidence>
<organism evidence="1 2">
    <name type="scientific">Chondrus crispus</name>
    <name type="common">Carrageen Irish moss</name>
    <name type="synonym">Polymorpha crispa</name>
    <dbReference type="NCBI Taxonomy" id="2769"/>
    <lineage>
        <taxon>Eukaryota</taxon>
        <taxon>Rhodophyta</taxon>
        <taxon>Florideophyceae</taxon>
        <taxon>Rhodymeniophycidae</taxon>
        <taxon>Gigartinales</taxon>
        <taxon>Gigartinaceae</taxon>
        <taxon>Chondrus</taxon>
    </lineage>
</organism>
<dbReference type="AlphaFoldDB" id="R7QQ33"/>
<evidence type="ECO:0008006" key="3">
    <source>
        <dbReference type="Google" id="ProtNLM"/>
    </source>
</evidence>
<dbReference type="RefSeq" id="XP_005710896.1">
    <property type="nucleotide sequence ID" value="XM_005710839.1"/>
</dbReference>
<proteinExistence type="predicted"/>
<protein>
    <recommendedName>
        <fullName evidence="3">Vacuolar protein sorting-associated protein 54 C-terminal domain-containing protein</fullName>
    </recommendedName>
</protein>
<name>R7QQ33_CHOCR</name>
<dbReference type="Gramene" id="CDF40602">
    <property type="protein sequence ID" value="CDF40602"/>
    <property type="gene ID" value="CHC_T00000824001"/>
</dbReference>
<sequence>MLEQIKNDLYPISPFAEEQEPWKGKTEKTFWTAEQKLKSRYENVRRREAELSGLRSTLAVYARFQWIFTLGDKLRAAATEGLSAIEAAIKEYRKALKWMDAQEDADLSHIEADITDGFNKLVDALLSRLSTAHLSRQDTSRLVNVLSSVGRDNVMTDALEKRMMFAMEGLRKASDATAIIALPRMPEERVTPEEATEIMTRCNTAFIAGMLHIWRLGRILSGQERWQKTVHKYLVEFCRAFVEIARANLFTDVSVISLQSVKGITAVGKKAINELHVPGTCIVPLLELASTITQQFLRSVSVSVRFNANRVAAQALQTNTVSNETASQLHSIIVEALEQVDGSIIPSGVGHQGPGVIASDFSSNGAGTDSSAPSEKVSGLTLLAITCAEVPGMFVRDIEASMEEKGCDVETSSLKVASVCSEIRCSVIEELEMRMGPSSLFYTEETTKCVAETNRAVQEIQERSTDTYVRLVSAPLEALAANLVAFPEEELEDSFSRAVPIKIEGISKSACEVTLQLALITITTRKSSGNTRLLREILLSLIQAVGQTLVDVLSTDKLIYHRAAQLWVDVTYIQDMITRGADSDTPGLQEALDGYSRVKERAVQAVLADGYSFSIADMSVLRSSVVAIGMELAQMVQDCFRETWLSLRNPQPEDE</sequence>
<dbReference type="KEGG" id="ccp:CHC_T00000824001"/>
<evidence type="ECO:0000313" key="1">
    <source>
        <dbReference type="EMBL" id="CDF40602.1"/>
    </source>
</evidence>